<dbReference type="PANTHER" id="PTHR33542:SF5">
    <property type="entry name" value="FERROCHELATASE CHE1"/>
    <property type="match status" value="1"/>
</dbReference>
<sequence length="127" mass="13685">MTVGLILLAHGARNPAWAAPFETVLARVQAKRTDTPVSLAYLELLEPSLVQAARDLVGRGATTLVVLPLFLGGAGHVRRDVEPQIQQLQTQLALPIRILPALGEQAFFQDALTAWCLSVLEQSPEAP</sequence>
<dbReference type="CDD" id="cd03416">
    <property type="entry name" value="CbiX_SirB_N"/>
    <property type="match status" value="1"/>
</dbReference>
<dbReference type="EMBL" id="JAEDAL010000007">
    <property type="protein sequence ID" value="MBH9553741.1"/>
    <property type="molecule type" value="Genomic_DNA"/>
</dbReference>
<organism evidence="3 4">
    <name type="scientific">Inhella gelatinilytica</name>
    <dbReference type="NCBI Taxonomy" id="2795030"/>
    <lineage>
        <taxon>Bacteria</taxon>
        <taxon>Pseudomonadati</taxon>
        <taxon>Pseudomonadota</taxon>
        <taxon>Betaproteobacteria</taxon>
        <taxon>Burkholderiales</taxon>
        <taxon>Sphaerotilaceae</taxon>
        <taxon>Inhella</taxon>
    </lineage>
</organism>
<accession>A0A931J1P8</accession>
<evidence type="ECO:0000313" key="3">
    <source>
        <dbReference type="EMBL" id="MBH9553741.1"/>
    </source>
</evidence>
<dbReference type="InterPro" id="IPR002762">
    <property type="entry name" value="CbiX-like"/>
</dbReference>
<dbReference type="AlphaFoldDB" id="A0A931J1P8"/>
<reference evidence="3" key="1">
    <citation type="submission" date="2020-12" db="EMBL/GenBank/DDBJ databases">
        <title>The genome sequence of Inhella sp. 4Y17.</title>
        <authorList>
            <person name="Liu Y."/>
        </authorList>
    </citation>
    <scope>NUCLEOTIDE SEQUENCE</scope>
    <source>
        <strain evidence="3">4Y10</strain>
    </source>
</reference>
<gene>
    <name evidence="3" type="ORF">I7X43_12895</name>
</gene>
<dbReference type="GO" id="GO:0016829">
    <property type="term" value="F:lyase activity"/>
    <property type="evidence" value="ECO:0007669"/>
    <property type="project" value="UniProtKB-KW"/>
</dbReference>
<dbReference type="Proteomes" id="UP000620139">
    <property type="component" value="Unassembled WGS sequence"/>
</dbReference>
<dbReference type="Gene3D" id="3.40.50.1400">
    <property type="match status" value="1"/>
</dbReference>
<dbReference type="GO" id="GO:0046872">
    <property type="term" value="F:metal ion binding"/>
    <property type="evidence" value="ECO:0007669"/>
    <property type="project" value="UniProtKB-KW"/>
</dbReference>
<dbReference type="PANTHER" id="PTHR33542">
    <property type="entry name" value="SIROHYDROCHLORIN FERROCHELATASE, CHLOROPLASTIC"/>
    <property type="match status" value="1"/>
</dbReference>
<dbReference type="RefSeq" id="WP_198101365.1">
    <property type="nucleotide sequence ID" value="NZ_JAEDAL010000007.1"/>
</dbReference>
<evidence type="ECO:0000256" key="1">
    <source>
        <dbReference type="ARBA" id="ARBA00022723"/>
    </source>
</evidence>
<dbReference type="Pfam" id="PF01903">
    <property type="entry name" value="CbiX"/>
    <property type="match status" value="1"/>
</dbReference>
<keyword evidence="4" id="KW-1185">Reference proteome</keyword>
<comment type="caution">
    <text evidence="3">The sequence shown here is derived from an EMBL/GenBank/DDBJ whole genome shotgun (WGS) entry which is preliminary data.</text>
</comment>
<evidence type="ECO:0000256" key="2">
    <source>
        <dbReference type="ARBA" id="ARBA00023239"/>
    </source>
</evidence>
<protein>
    <submittedName>
        <fullName evidence="3">CbiX/SirB N-terminal domain-containing protein</fullName>
    </submittedName>
</protein>
<keyword evidence="2" id="KW-0456">Lyase</keyword>
<proteinExistence type="predicted"/>
<dbReference type="InterPro" id="IPR050963">
    <property type="entry name" value="Sirohydro_Cobaltochel/CbiX"/>
</dbReference>
<name>A0A931J1P8_9BURK</name>
<keyword evidence="1" id="KW-0479">Metal-binding</keyword>
<dbReference type="SUPFAM" id="SSF53800">
    <property type="entry name" value="Chelatase"/>
    <property type="match status" value="1"/>
</dbReference>
<evidence type="ECO:0000313" key="4">
    <source>
        <dbReference type="Proteomes" id="UP000620139"/>
    </source>
</evidence>